<accession>A0A5N6PV86</accession>
<evidence type="ECO:0000313" key="1">
    <source>
        <dbReference type="EMBL" id="KAD7116708.1"/>
    </source>
</evidence>
<dbReference type="AlphaFoldDB" id="A0A5N6PV86"/>
<reference evidence="1 2" key="1">
    <citation type="submission" date="2019-05" db="EMBL/GenBank/DDBJ databases">
        <title>Mikania micrantha, genome provides insights into the molecular mechanism of rapid growth.</title>
        <authorList>
            <person name="Liu B."/>
        </authorList>
    </citation>
    <scope>NUCLEOTIDE SEQUENCE [LARGE SCALE GENOMIC DNA]</scope>
    <source>
        <strain evidence="1">NLD-2019</strain>
        <tissue evidence="1">Leaf</tissue>
    </source>
</reference>
<evidence type="ECO:0000313" key="2">
    <source>
        <dbReference type="Proteomes" id="UP000326396"/>
    </source>
</evidence>
<proteinExistence type="predicted"/>
<protein>
    <recommendedName>
        <fullName evidence="3">Reverse transcriptase domain-containing protein</fullName>
    </recommendedName>
</protein>
<comment type="caution">
    <text evidence="1">The sequence shown here is derived from an EMBL/GenBank/DDBJ whole genome shotgun (WGS) entry which is preliminary data.</text>
</comment>
<sequence>MIKFPTKAGICTLVSQAESMLVAKVLVEVLHTRSTEETRVQDVQEEGDSWMTPIYSFLTTGALPTDEGAAERLKLTASNYTVEQASIKEARYKQSMAKFYNARVRSECFKPNDLVLRKNEASRKEAGGKMGPKWEGPYQIAEAHNRGSYKLRTMEGKPVPRHWNANNLKCFYV</sequence>
<dbReference type="OrthoDB" id="1744372at2759"/>
<name>A0A5N6PV86_9ASTR</name>
<keyword evidence="2" id="KW-1185">Reference proteome</keyword>
<evidence type="ECO:0008006" key="3">
    <source>
        <dbReference type="Google" id="ProtNLM"/>
    </source>
</evidence>
<dbReference type="EMBL" id="SZYD01000002">
    <property type="protein sequence ID" value="KAD7116708.1"/>
    <property type="molecule type" value="Genomic_DNA"/>
</dbReference>
<organism evidence="1 2">
    <name type="scientific">Mikania micrantha</name>
    <name type="common">bitter vine</name>
    <dbReference type="NCBI Taxonomy" id="192012"/>
    <lineage>
        <taxon>Eukaryota</taxon>
        <taxon>Viridiplantae</taxon>
        <taxon>Streptophyta</taxon>
        <taxon>Embryophyta</taxon>
        <taxon>Tracheophyta</taxon>
        <taxon>Spermatophyta</taxon>
        <taxon>Magnoliopsida</taxon>
        <taxon>eudicotyledons</taxon>
        <taxon>Gunneridae</taxon>
        <taxon>Pentapetalae</taxon>
        <taxon>asterids</taxon>
        <taxon>campanulids</taxon>
        <taxon>Asterales</taxon>
        <taxon>Asteraceae</taxon>
        <taxon>Asteroideae</taxon>
        <taxon>Heliantheae alliance</taxon>
        <taxon>Eupatorieae</taxon>
        <taxon>Mikania</taxon>
    </lineage>
</organism>
<dbReference type="Proteomes" id="UP000326396">
    <property type="component" value="Linkage Group LG10"/>
</dbReference>
<gene>
    <name evidence="1" type="ORF">E3N88_03976</name>
</gene>